<feature type="chain" id="PRO_5021437178" evidence="1">
    <location>
        <begin position="21"/>
        <end position="145"/>
    </location>
</feature>
<dbReference type="EMBL" id="SRLB01000013">
    <property type="protein sequence ID" value="TGD97703.1"/>
    <property type="molecule type" value="Genomic_DNA"/>
</dbReference>
<feature type="domain" description="DUF305" evidence="2">
    <location>
        <begin position="50"/>
        <end position="140"/>
    </location>
</feature>
<protein>
    <submittedName>
        <fullName evidence="3">DUF305 domain-containing protein</fullName>
    </submittedName>
</protein>
<dbReference type="OrthoDB" id="517560at2"/>
<comment type="caution">
    <text evidence="3">The sequence shown here is derived from an EMBL/GenBank/DDBJ whole genome shotgun (WGS) entry which is preliminary data.</text>
</comment>
<dbReference type="InterPro" id="IPR005183">
    <property type="entry name" value="DUF305_CopM-like"/>
</dbReference>
<sequence length="145" mass="15652">MTTTLTLLAAALLTTGLAGAATAQSAHSHGNHMAKPGSTSMGDMQADMQKMMADVMPKPGDAPSTKDFKDADMAMMHNMHVAYTGNADVDFRTHMIPHHQGAIDMAKVALKHAKDPATKQMAQKIIDDQEKEIAEMQAWLKQHGK</sequence>
<proteinExistence type="predicted"/>
<keyword evidence="1" id="KW-0732">Signal</keyword>
<dbReference type="PANTHER" id="PTHR36933:SF1">
    <property type="entry name" value="SLL0788 PROTEIN"/>
    <property type="match status" value="1"/>
</dbReference>
<dbReference type="InterPro" id="IPR012347">
    <property type="entry name" value="Ferritin-like"/>
</dbReference>
<dbReference type="SUPFAM" id="SSF47240">
    <property type="entry name" value="Ferritin-like"/>
    <property type="match status" value="1"/>
</dbReference>
<dbReference type="AlphaFoldDB" id="A0A4Z0NPQ1"/>
<evidence type="ECO:0000259" key="2">
    <source>
        <dbReference type="Pfam" id="PF03713"/>
    </source>
</evidence>
<dbReference type="Proteomes" id="UP000297535">
    <property type="component" value="Unassembled WGS sequence"/>
</dbReference>
<dbReference type="InterPro" id="IPR009078">
    <property type="entry name" value="Ferritin-like_SF"/>
</dbReference>
<feature type="signal peptide" evidence="1">
    <location>
        <begin position="1"/>
        <end position="20"/>
    </location>
</feature>
<dbReference type="RefSeq" id="WP_135416774.1">
    <property type="nucleotide sequence ID" value="NZ_SRLB01000013.1"/>
</dbReference>
<accession>A0A4Z0NPQ1</accession>
<organism evidence="3 4">
    <name type="scientific">Methylobacterium nonmethylotrophicum</name>
    <dbReference type="NCBI Taxonomy" id="1141884"/>
    <lineage>
        <taxon>Bacteria</taxon>
        <taxon>Pseudomonadati</taxon>
        <taxon>Pseudomonadota</taxon>
        <taxon>Alphaproteobacteria</taxon>
        <taxon>Hyphomicrobiales</taxon>
        <taxon>Methylobacteriaceae</taxon>
        <taxon>Methylobacterium</taxon>
    </lineage>
</organism>
<dbReference type="Gene3D" id="1.20.1260.10">
    <property type="match status" value="1"/>
</dbReference>
<gene>
    <name evidence="3" type="ORF">EU555_18900</name>
</gene>
<evidence type="ECO:0000313" key="4">
    <source>
        <dbReference type="Proteomes" id="UP000297535"/>
    </source>
</evidence>
<evidence type="ECO:0000313" key="3">
    <source>
        <dbReference type="EMBL" id="TGD97703.1"/>
    </source>
</evidence>
<name>A0A4Z0NPQ1_9HYPH</name>
<evidence type="ECO:0000256" key="1">
    <source>
        <dbReference type="SAM" id="SignalP"/>
    </source>
</evidence>
<keyword evidence="4" id="KW-1185">Reference proteome</keyword>
<dbReference type="Pfam" id="PF03713">
    <property type="entry name" value="DUF305"/>
    <property type="match status" value="1"/>
</dbReference>
<reference evidence="3 4" key="1">
    <citation type="submission" date="2019-04" db="EMBL/GenBank/DDBJ databases">
        <authorList>
            <person name="Feng G."/>
            <person name="Zhu H."/>
        </authorList>
    </citation>
    <scope>NUCLEOTIDE SEQUENCE [LARGE SCALE GENOMIC DNA]</scope>
    <source>
        <strain evidence="3 4">6HR-1</strain>
    </source>
</reference>
<dbReference type="PANTHER" id="PTHR36933">
    <property type="entry name" value="SLL0788 PROTEIN"/>
    <property type="match status" value="1"/>
</dbReference>